<comment type="caution">
    <text evidence="1">The sequence shown here is derived from an EMBL/GenBank/DDBJ whole genome shotgun (WGS) entry which is preliminary data.</text>
</comment>
<protein>
    <submittedName>
        <fullName evidence="1">Uncharacterized protein</fullName>
    </submittedName>
</protein>
<sequence>MENRASVIPCPITPNCRLLYDECPRSVLCPSITPKIDHSGGEVTRVRHLSNVNLATGPSCRMGIINDATSRICADKSSEPLMGYLRNLSPKGFIRLTQILNAISFSDTDQLRQTLCELLLIRWKTGHQLFRVLYHRITDYSMTNVPEVSCVLSFTPKIDHTGGRVTRVRHLSNVNLATGPSWRRGIINDATSRICSDKSSEPLIGYLVNCISRH</sequence>
<keyword evidence="2" id="KW-1185">Reference proteome</keyword>
<name>A0AAV4W5H6_9ARAC</name>
<organism evidence="1 2">
    <name type="scientific">Caerostris darwini</name>
    <dbReference type="NCBI Taxonomy" id="1538125"/>
    <lineage>
        <taxon>Eukaryota</taxon>
        <taxon>Metazoa</taxon>
        <taxon>Ecdysozoa</taxon>
        <taxon>Arthropoda</taxon>
        <taxon>Chelicerata</taxon>
        <taxon>Arachnida</taxon>
        <taxon>Araneae</taxon>
        <taxon>Araneomorphae</taxon>
        <taxon>Entelegynae</taxon>
        <taxon>Araneoidea</taxon>
        <taxon>Araneidae</taxon>
        <taxon>Caerostris</taxon>
    </lineage>
</organism>
<evidence type="ECO:0000313" key="1">
    <source>
        <dbReference type="EMBL" id="GIY78006.1"/>
    </source>
</evidence>
<dbReference type="EMBL" id="BPLQ01014199">
    <property type="protein sequence ID" value="GIY78006.1"/>
    <property type="molecule type" value="Genomic_DNA"/>
</dbReference>
<accession>A0AAV4W5H6</accession>
<dbReference type="AlphaFoldDB" id="A0AAV4W5H6"/>
<reference evidence="1 2" key="1">
    <citation type="submission" date="2021-06" db="EMBL/GenBank/DDBJ databases">
        <title>Caerostris darwini draft genome.</title>
        <authorList>
            <person name="Kono N."/>
            <person name="Arakawa K."/>
        </authorList>
    </citation>
    <scope>NUCLEOTIDE SEQUENCE [LARGE SCALE GENOMIC DNA]</scope>
</reference>
<evidence type="ECO:0000313" key="2">
    <source>
        <dbReference type="Proteomes" id="UP001054837"/>
    </source>
</evidence>
<gene>
    <name evidence="1" type="ORF">CDAR_232351</name>
</gene>
<proteinExistence type="predicted"/>
<dbReference type="Proteomes" id="UP001054837">
    <property type="component" value="Unassembled WGS sequence"/>
</dbReference>